<keyword evidence="5" id="KW-0479">Metal-binding</keyword>
<dbReference type="PANTHER" id="PTHR11733">
    <property type="entry name" value="ZINC METALLOPROTEASE FAMILY M13 NEPRILYSIN-RELATED"/>
    <property type="match status" value="1"/>
</dbReference>
<evidence type="ECO:0000256" key="2">
    <source>
        <dbReference type="ARBA" id="ARBA00004401"/>
    </source>
</evidence>
<dbReference type="InterPro" id="IPR008753">
    <property type="entry name" value="Peptidase_M13_N"/>
</dbReference>
<evidence type="ECO:0000259" key="10">
    <source>
        <dbReference type="Pfam" id="PF01431"/>
    </source>
</evidence>
<dbReference type="Gene3D" id="1.10.1380.10">
    <property type="entry name" value="Neutral endopeptidase , domain2"/>
    <property type="match status" value="1"/>
</dbReference>
<dbReference type="Pfam" id="PF01431">
    <property type="entry name" value="Peptidase_M13"/>
    <property type="match status" value="1"/>
</dbReference>
<dbReference type="Proteomes" id="UP000002320">
    <property type="component" value="Unassembled WGS sequence"/>
</dbReference>
<evidence type="ECO:0000256" key="1">
    <source>
        <dbReference type="ARBA" id="ARBA00001947"/>
    </source>
</evidence>
<keyword evidence="9" id="KW-1133">Transmembrane helix</keyword>
<dbReference type="AlphaFoldDB" id="B0W3N5"/>
<dbReference type="GO" id="GO:0046872">
    <property type="term" value="F:metal ion binding"/>
    <property type="evidence" value="ECO:0007669"/>
    <property type="project" value="UniProtKB-KW"/>
</dbReference>
<name>B0W3N5_CULQU</name>
<evidence type="ECO:0000256" key="9">
    <source>
        <dbReference type="SAM" id="Phobius"/>
    </source>
</evidence>
<sequence>MSVKILDMNNALEEINNINTSEPYDSRNGFTIGYNYDCKESNSKLFNTSDNLPEIDSKNEKNEAVHEQAKSVVVSYTSGTMAKSKIQNPYVNKTSSHLQDLSIWSSVCGQKQVLLLVFSLIILLLGSALGYIISNFISNKCEPEHASIQYARNKNICLSQECVRTASSLLAAMDRSVDPCIDFFQFACGTWNKKHVIPEDRSSISTFEVLADQQQVILKGVLEEAVNSNDNKATIKAKMFYKSCMDLQQIRKIGIKPLRQVLKLLGGWPVIENNWNPPNTSVEHLLGLLRGVYSEPVLVELYVGADDKNSSKNILQIDQLVLALPSRDYYLKQSSEGDLKAYHHYMTQIAILLGGDPKKASKDLTEVVDFEVRLANASLPEADRHDTSAIYKKISLLQLQREVPQINWREYLQTTLGSVQLEENEAIVSYAMPYLVEMGRILNETDKRIVHNYAIWRFVMSIMTHMIDDYQKERVEFRKILLGIQSERHRWSQCVEWTNKKIGMAVGALFIRDNFNQESKETALEMIHTIRAAFNELLADIHWMDDETRAVAKEKADAMNERIGYPEILTNAGELEKEYINLTVSKDHFMNNILNILRWDAERNLQLLRKPVDKNKWATEPAVVNAFYNPNKNDIVFPAGILQPLFYSQHFPKSLNYGGIGVVIGHEITHGFDDKGRQFDKDGNMMQWWNNATIKAFRERAQCIIDQYSRYKINEVNMYMNGRMTQGENIADNGGLKQSFRAYRKWVKLHGPEQELPGMNMTHDQLFFLNYAQIWCGSMRPEDALTKIRSSVHSPGIIRVIGPLSNSKDFAEAYDCPLGSPMNPLNKCSVW</sequence>
<evidence type="ECO:0000256" key="8">
    <source>
        <dbReference type="ARBA" id="ARBA00023049"/>
    </source>
</evidence>
<dbReference type="InParanoid" id="B0W3N5"/>
<dbReference type="GO" id="GO:0004222">
    <property type="term" value="F:metalloendopeptidase activity"/>
    <property type="evidence" value="ECO:0007669"/>
    <property type="project" value="InterPro"/>
</dbReference>
<feature type="domain" description="Peptidase M13 C-terminal" evidence="10">
    <location>
        <begin position="625"/>
        <end position="830"/>
    </location>
</feature>
<evidence type="ECO:0000259" key="11">
    <source>
        <dbReference type="Pfam" id="PF05649"/>
    </source>
</evidence>
<dbReference type="VEuPathDB" id="VectorBase:CPIJ002051"/>
<evidence type="ECO:0000313" key="14">
    <source>
        <dbReference type="Proteomes" id="UP000002320"/>
    </source>
</evidence>
<comment type="subcellular location">
    <subcellularLocation>
        <location evidence="2">Cell membrane</location>
        <topology evidence="2">Single-pass type II membrane protein</topology>
    </subcellularLocation>
</comment>
<dbReference type="SUPFAM" id="SSF55486">
    <property type="entry name" value="Metalloproteases ('zincins'), catalytic domain"/>
    <property type="match status" value="1"/>
</dbReference>
<evidence type="ECO:0000256" key="6">
    <source>
        <dbReference type="ARBA" id="ARBA00022801"/>
    </source>
</evidence>
<dbReference type="CDD" id="cd08662">
    <property type="entry name" value="M13"/>
    <property type="match status" value="1"/>
</dbReference>
<reference evidence="13" key="2">
    <citation type="submission" date="2020-05" db="UniProtKB">
        <authorList>
            <consortium name="EnsemblMetazoa"/>
        </authorList>
    </citation>
    <scope>IDENTIFICATION</scope>
    <source>
        <strain evidence="13">JHB</strain>
    </source>
</reference>
<dbReference type="STRING" id="7176.B0W3N5"/>
<keyword evidence="9" id="KW-0812">Transmembrane</keyword>
<dbReference type="InterPro" id="IPR018497">
    <property type="entry name" value="Peptidase_M13_C"/>
</dbReference>
<proteinExistence type="inferred from homology"/>
<dbReference type="FunCoup" id="B0W3N5">
    <property type="interactions" value="169"/>
</dbReference>
<feature type="transmembrane region" description="Helical" evidence="9">
    <location>
        <begin position="113"/>
        <end position="133"/>
    </location>
</feature>
<dbReference type="InterPro" id="IPR024079">
    <property type="entry name" value="MetalloPept_cat_dom_sf"/>
</dbReference>
<dbReference type="EnsemblMetazoa" id="CPIJ002051-RA">
    <property type="protein sequence ID" value="CPIJ002051-PA"/>
    <property type="gene ID" value="CPIJ002051"/>
</dbReference>
<feature type="domain" description="Peptidase M13 N-terminal" evidence="11">
    <location>
        <begin position="179"/>
        <end position="566"/>
    </location>
</feature>
<dbReference type="PANTHER" id="PTHR11733:SF241">
    <property type="entry name" value="GH26575P-RELATED"/>
    <property type="match status" value="1"/>
</dbReference>
<dbReference type="MEROPS" id="M13.A15"/>
<dbReference type="InterPro" id="IPR000718">
    <property type="entry name" value="Peptidase_M13"/>
</dbReference>
<keyword evidence="14" id="KW-1185">Reference proteome</keyword>
<organism>
    <name type="scientific">Culex quinquefasciatus</name>
    <name type="common">Southern house mosquito</name>
    <name type="synonym">Culex pungens</name>
    <dbReference type="NCBI Taxonomy" id="7176"/>
    <lineage>
        <taxon>Eukaryota</taxon>
        <taxon>Metazoa</taxon>
        <taxon>Ecdysozoa</taxon>
        <taxon>Arthropoda</taxon>
        <taxon>Hexapoda</taxon>
        <taxon>Insecta</taxon>
        <taxon>Pterygota</taxon>
        <taxon>Neoptera</taxon>
        <taxon>Endopterygota</taxon>
        <taxon>Diptera</taxon>
        <taxon>Nematocera</taxon>
        <taxon>Culicoidea</taxon>
        <taxon>Culicidae</taxon>
        <taxon>Culicinae</taxon>
        <taxon>Culicini</taxon>
        <taxon>Culex</taxon>
        <taxon>Culex</taxon>
    </lineage>
</organism>
<keyword evidence="7" id="KW-0862">Zinc</keyword>
<dbReference type="PRINTS" id="PR00786">
    <property type="entry name" value="NEPRILYSIN"/>
</dbReference>
<dbReference type="PROSITE" id="PS51885">
    <property type="entry name" value="NEPRILYSIN"/>
    <property type="match status" value="1"/>
</dbReference>
<evidence type="ECO:0000256" key="3">
    <source>
        <dbReference type="ARBA" id="ARBA00007357"/>
    </source>
</evidence>
<evidence type="ECO:0000313" key="13">
    <source>
        <dbReference type="EnsemblMetazoa" id="CPIJ002051-PA"/>
    </source>
</evidence>
<dbReference type="GO" id="GO:0005886">
    <property type="term" value="C:plasma membrane"/>
    <property type="evidence" value="ECO:0007669"/>
    <property type="project" value="UniProtKB-SubCell"/>
</dbReference>
<dbReference type="KEGG" id="cqu:CpipJ_CPIJ002051"/>
<keyword evidence="4" id="KW-0645">Protease</keyword>
<dbReference type="Pfam" id="PF05649">
    <property type="entry name" value="Peptidase_M13_N"/>
    <property type="match status" value="1"/>
</dbReference>
<dbReference type="InterPro" id="IPR042089">
    <property type="entry name" value="Peptidase_M13_dom_2"/>
</dbReference>
<dbReference type="GO" id="GO:0016485">
    <property type="term" value="P:protein processing"/>
    <property type="evidence" value="ECO:0007669"/>
    <property type="project" value="TreeGrafter"/>
</dbReference>
<evidence type="ECO:0000256" key="7">
    <source>
        <dbReference type="ARBA" id="ARBA00022833"/>
    </source>
</evidence>
<keyword evidence="6" id="KW-0378">Hydrolase</keyword>
<dbReference type="OMA" id="RDNQATI"/>
<evidence type="ECO:0000256" key="4">
    <source>
        <dbReference type="ARBA" id="ARBA00022670"/>
    </source>
</evidence>
<evidence type="ECO:0000256" key="5">
    <source>
        <dbReference type="ARBA" id="ARBA00022723"/>
    </source>
</evidence>
<dbReference type="OrthoDB" id="6475849at2759"/>
<dbReference type="EMBL" id="DS231833">
    <property type="protein sequence ID" value="EDS32182.1"/>
    <property type="molecule type" value="Genomic_DNA"/>
</dbReference>
<comment type="similarity">
    <text evidence="3">Belongs to the peptidase M13 family.</text>
</comment>
<comment type="cofactor">
    <cofactor evidence="1">
        <name>Zn(2+)</name>
        <dbReference type="ChEBI" id="CHEBI:29105"/>
    </cofactor>
</comment>
<dbReference type="Gene3D" id="3.40.390.10">
    <property type="entry name" value="Collagenase (Catalytic Domain)"/>
    <property type="match status" value="1"/>
</dbReference>
<keyword evidence="9" id="KW-0472">Membrane</keyword>
<evidence type="ECO:0000313" key="12">
    <source>
        <dbReference type="EMBL" id="EDS32182.1"/>
    </source>
</evidence>
<keyword evidence="8" id="KW-0482">Metalloprotease</keyword>
<dbReference type="eggNOG" id="KOG3624">
    <property type="taxonomic scope" value="Eukaryota"/>
</dbReference>
<dbReference type="HOGENOM" id="CLU_006187_4_0_1"/>
<gene>
    <name evidence="13" type="primary">6032780</name>
    <name evidence="12" type="ORF">CpipJ_CPIJ002051</name>
</gene>
<dbReference type="VEuPathDB" id="VectorBase:CQUJHB014309"/>
<protein>
    <submittedName>
        <fullName evidence="12 13">Endothelin-converting enzyme 1</fullName>
    </submittedName>
</protein>
<accession>B0W3N5</accession>
<reference evidence="12" key="1">
    <citation type="submission" date="2007-03" db="EMBL/GenBank/DDBJ databases">
        <title>Annotation of Culex pipiens quinquefasciatus.</title>
        <authorList>
            <consortium name="The Broad Institute Genome Sequencing Platform"/>
            <person name="Atkinson P.W."/>
            <person name="Hemingway J."/>
            <person name="Christensen B.M."/>
            <person name="Higgs S."/>
            <person name="Kodira C."/>
            <person name="Hannick L."/>
            <person name="Megy K."/>
            <person name="O'Leary S."/>
            <person name="Pearson M."/>
            <person name="Haas B.J."/>
            <person name="Mauceli E."/>
            <person name="Wortman J.R."/>
            <person name="Lee N.H."/>
            <person name="Guigo R."/>
            <person name="Stanke M."/>
            <person name="Alvarado L."/>
            <person name="Amedeo P."/>
            <person name="Antoine C.H."/>
            <person name="Arensburger P."/>
            <person name="Bidwell S.L."/>
            <person name="Crawford M."/>
            <person name="Camaro F."/>
            <person name="Devon K."/>
            <person name="Engels R."/>
            <person name="Hammond M."/>
            <person name="Howarth C."/>
            <person name="Koehrsen M."/>
            <person name="Lawson D."/>
            <person name="Montgomery P."/>
            <person name="Nene V."/>
            <person name="Nusbaum C."/>
            <person name="Puiu D."/>
            <person name="Romero-Severson J."/>
            <person name="Severson D.W."/>
            <person name="Shumway M."/>
            <person name="Sisk P."/>
            <person name="Stolte C."/>
            <person name="Zeng Q."/>
            <person name="Eisenstadt E."/>
            <person name="Fraser-Liggett C."/>
            <person name="Strausberg R."/>
            <person name="Galagan J."/>
            <person name="Birren B."/>
            <person name="Collins F.H."/>
        </authorList>
    </citation>
    <scope>NUCLEOTIDE SEQUENCE [LARGE SCALE GENOMIC DNA]</scope>
    <source>
        <strain evidence="12">JHB</strain>
    </source>
</reference>